<accession>A0ABV5CDF9</accession>
<gene>
    <name evidence="7" type="ORF">WKR92_06955</name>
</gene>
<dbReference type="Pfam" id="PF07687">
    <property type="entry name" value="M20_dimer"/>
    <property type="match status" value="1"/>
</dbReference>
<keyword evidence="8" id="KW-1185">Reference proteome</keyword>
<organism evidence="7 8">
    <name type="scientific">Albibacterium profundi</name>
    <dbReference type="NCBI Taxonomy" id="3134906"/>
    <lineage>
        <taxon>Bacteria</taxon>
        <taxon>Pseudomonadati</taxon>
        <taxon>Bacteroidota</taxon>
        <taxon>Sphingobacteriia</taxon>
        <taxon>Sphingobacteriales</taxon>
        <taxon>Sphingobacteriaceae</taxon>
        <taxon>Albibacterium</taxon>
    </lineage>
</organism>
<dbReference type="InterPro" id="IPR001261">
    <property type="entry name" value="ArgE/DapE_CS"/>
</dbReference>
<comment type="caution">
    <text evidence="7">The sequence shown here is derived from an EMBL/GenBank/DDBJ whole genome shotgun (WGS) entry which is preliminary data.</text>
</comment>
<dbReference type="Gene3D" id="3.40.630.10">
    <property type="entry name" value="Zn peptidases"/>
    <property type="match status" value="1"/>
</dbReference>
<dbReference type="InterPro" id="IPR011650">
    <property type="entry name" value="Peptidase_M20_dimer"/>
</dbReference>
<dbReference type="InterPro" id="IPR050072">
    <property type="entry name" value="Peptidase_M20A"/>
</dbReference>
<dbReference type="PROSITE" id="PS00758">
    <property type="entry name" value="ARGE_DAPE_CPG2_1"/>
    <property type="match status" value="1"/>
</dbReference>
<dbReference type="PANTHER" id="PTHR43808">
    <property type="entry name" value="ACETYLORNITHINE DEACETYLASE"/>
    <property type="match status" value="1"/>
</dbReference>
<dbReference type="CDD" id="cd05651">
    <property type="entry name" value="M20_ArgE_DapE-like"/>
    <property type="match status" value="1"/>
</dbReference>
<proteinExistence type="predicted"/>
<evidence type="ECO:0000256" key="5">
    <source>
        <dbReference type="ARBA" id="ARBA00023285"/>
    </source>
</evidence>
<sequence length="355" mass="39209">MKSLQTLTNDSIELLKRLISIPSFSREEKNTADAIASFLADRKVKTHRKDHNVWCYNKHFDESKPTILLNSHHDTVKPNAGYTHDPFSPIVDDRKLYGLGSNDAGGALVSLLAVFLYFYDGRNLKYNLCYAATAEEEISGRNGIESILSEIGEISFAIVGEPTLMHLAIAERGLMVIDCEAPGKAGHAARNEGDNAIYNAIEDINWFRNHRFPKESTLFGPISMNVTIIEAGSQHNVIPSSCKFTVDVRVTDAYRNEEVLEIIKASIKSNAVARSTRLKPSAIAPEHPIVQAGLDLGRKTYGSPTTSDQALLDVPSLKLGPGDSARSHTANEYIYIHEIEDGINLYIEMLKAVLI</sequence>
<evidence type="ECO:0000256" key="2">
    <source>
        <dbReference type="ARBA" id="ARBA00022723"/>
    </source>
</evidence>
<keyword evidence="5" id="KW-0170">Cobalt</keyword>
<dbReference type="InterPro" id="IPR036264">
    <property type="entry name" value="Bact_exopeptidase_dim_dom"/>
</dbReference>
<evidence type="ECO:0000256" key="4">
    <source>
        <dbReference type="ARBA" id="ARBA00022833"/>
    </source>
</evidence>
<dbReference type="Proteomes" id="UP001580928">
    <property type="component" value="Unassembled WGS sequence"/>
</dbReference>
<feature type="domain" description="Peptidase M20 dimerisation" evidence="6">
    <location>
        <begin position="169"/>
        <end position="271"/>
    </location>
</feature>
<evidence type="ECO:0000256" key="1">
    <source>
        <dbReference type="ARBA" id="ARBA00001947"/>
    </source>
</evidence>
<dbReference type="PANTHER" id="PTHR43808:SF31">
    <property type="entry name" value="N-ACETYL-L-CITRULLINE DEACETYLASE"/>
    <property type="match status" value="1"/>
</dbReference>
<protein>
    <submittedName>
        <fullName evidence="7">M20 family metallo-hydrolase</fullName>
    </submittedName>
</protein>
<keyword evidence="4" id="KW-0862">Zinc</keyword>
<dbReference type="Gene3D" id="3.30.70.360">
    <property type="match status" value="1"/>
</dbReference>
<evidence type="ECO:0000256" key="3">
    <source>
        <dbReference type="ARBA" id="ARBA00022801"/>
    </source>
</evidence>
<dbReference type="SUPFAM" id="SSF55031">
    <property type="entry name" value="Bacterial exopeptidase dimerisation domain"/>
    <property type="match status" value="1"/>
</dbReference>
<dbReference type="InterPro" id="IPR002933">
    <property type="entry name" value="Peptidase_M20"/>
</dbReference>
<dbReference type="RefSeq" id="WP_375557102.1">
    <property type="nucleotide sequence ID" value="NZ_JBBVGT010000002.1"/>
</dbReference>
<evidence type="ECO:0000313" key="7">
    <source>
        <dbReference type="EMBL" id="MFB5945566.1"/>
    </source>
</evidence>
<evidence type="ECO:0000259" key="6">
    <source>
        <dbReference type="Pfam" id="PF07687"/>
    </source>
</evidence>
<keyword evidence="3" id="KW-0378">Hydrolase</keyword>
<dbReference type="EMBL" id="JBBVGT010000002">
    <property type="protein sequence ID" value="MFB5945566.1"/>
    <property type="molecule type" value="Genomic_DNA"/>
</dbReference>
<keyword evidence="2" id="KW-0479">Metal-binding</keyword>
<evidence type="ECO:0000313" key="8">
    <source>
        <dbReference type="Proteomes" id="UP001580928"/>
    </source>
</evidence>
<name>A0ABV5CDF9_9SPHI</name>
<reference evidence="7 8" key="1">
    <citation type="submission" date="2024-04" db="EMBL/GenBank/DDBJ databases">
        <title>Albibacterium profundi sp. nov., isolated from sediment of the Challenger Deep of Mariana Trench.</title>
        <authorList>
            <person name="Wang Y."/>
        </authorList>
    </citation>
    <scope>NUCLEOTIDE SEQUENCE [LARGE SCALE GENOMIC DNA]</scope>
    <source>
        <strain evidence="7 8">RHL897</strain>
    </source>
</reference>
<dbReference type="SUPFAM" id="SSF53187">
    <property type="entry name" value="Zn-dependent exopeptidases"/>
    <property type="match status" value="1"/>
</dbReference>
<comment type="cofactor">
    <cofactor evidence="1">
        <name>Zn(2+)</name>
        <dbReference type="ChEBI" id="CHEBI:29105"/>
    </cofactor>
</comment>
<dbReference type="Pfam" id="PF01546">
    <property type="entry name" value="Peptidase_M20"/>
    <property type="match status" value="1"/>
</dbReference>